<accession>A0ABW8C3J7</accession>
<protein>
    <submittedName>
        <fullName evidence="1">Uncharacterized protein</fullName>
    </submittedName>
</protein>
<keyword evidence="2" id="KW-1185">Reference proteome</keyword>
<dbReference type="RefSeq" id="WP_399646903.1">
    <property type="nucleotide sequence ID" value="NZ_JBITYG010000002.1"/>
</dbReference>
<name>A0ABW8C3J7_9ACTN</name>
<dbReference type="Proteomes" id="UP001614394">
    <property type="component" value="Unassembled WGS sequence"/>
</dbReference>
<comment type="caution">
    <text evidence="1">The sequence shown here is derived from an EMBL/GenBank/DDBJ whole genome shotgun (WGS) entry which is preliminary data.</text>
</comment>
<dbReference type="EMBL" id="JBITYG010000002">
    <property type="protein sequence ID" value="MFI9101001.1"/>
    <property type="molecule type" value="Genomic_DNA"/>
</dbReference>
<evidence type="ECO:0000313" key="1">
    <source>
        <dbReference type="EMBL" id="MFI9101001.1"/>
    </source>
</evidence>
<reference evidence="1 2" key="1">
    <citation type="submission" date="2024-10" db="EMBL/GenBank/DDBJ databases">
        <title>The Natural Products Discovery Center: Release of the First 8490 Sequenced Strains for Exploring Actinobacteria Biosynthetic Diversity.</title>
        <authorList>
            <person name="Kalkreuter E."/>
            <person name="Kautsar S.A."/>
            <person name="Yang D."/>
            <person name="Bader C.D."/>
            <person name="Teijaro C.N."/>
            <person name="Fluegel L."/>
            <person name="Davis C.M."/>
            <person name="Simpson J.R."/>
            <person name="Lauterbach L."/>
            <person name="Steele A.D."/>
            <person name="Gui C."/>
            <person name="Meng S."/>
            <person name="Li G."/>
            <person name="Viehrig K."/>
            <person name="Ye F."/>
            <person name="Su P."/>
            <person name="Kiefer A.F."/>
            <person name="Nichols A."/>
            <person name="Cepeda A.J."/>
            <person name="Yan W."/>
            <person name="Fan B."/>
            <person name="Jiang Y."/>
            <person name="Adhikari A."/>
            <person name="Zheng C.-J."/>
            <person name="Schuster L."/>
            <person name="Cowan T.M."/>
            <person name="Smanski M.J."/>
            <person name="Chevrette M.G."/>
            <person name="De Carvalho L.P.S."/>
            <person name="Shen B."/>
        </authorList>
    </citation>
    <scope>NUCLEOTIDE SEQUENCE [LARGE SCALE GENOMIC DNA]</scope>
    <source>
        <strain evidence="1 2">NPDC053399</strain>
    </source>
</reference>
<proteinExistence type="predicted"/>
<gene>
    <name evidence="1" type="ORF">ACIGXA_10790</name>
</gene>
<organism evidence="1 2">
    <name type="scientific">Streptomyces fildesensis</name>
    <dbReference type="NCBI Taxonomy" id="375757"/>
    <lineage>
        <taxon>Bacteria</taxon>
        <taxon>Bacillati</taxon>
        <taxon>Actinomycetota</taxon>
        <taxon>Actinomycetes</taxon>
        <taxon>Kitasatosporales</taxon>
        <taxon>Streptomycetaceae</taxon>
        <taxon>Streptomyces</taxon>
    </lineage>
</organism>
<evidence type="ECO:0000313" key="2">
    <source>
        <dbReference type="Proteomes" id="UP001614394"/>
    </source>
</evidence>
<sequence>MDGKQGELLMGEGFRAALQRQAATLCQALADAAEAGDVWMVAVYSVDMEELQRLGRAHDVELPVPVQPAAARQR</sequence>